<dbReference type="RefSeq" id="WP_025204871.1">
    <property type="nucleotide sequence ID" value="NZ_CP007033.1"/>
</dbReference>
<keyword evidence="3" id="KW-1185">Reference proteome</keyword>
<keyword evidence="1" id="KW-0812">Transmembrane</keyword>
<feature type="transmembrane region" description="Helical" evidence="1">
    <location>
        <begin position="7"/>
        <end position="34"/>
    </location>
</feature>
<dbReference type="Proteomes" id="UP000018934">
    <property type="component" value="Chromosome"/>
</dbReference>
<organism evidence="2 3">
    <name type="scientific">Dehalobacter restrictus (strain DSM 9455 / PER-K23)</name>
    <dbReference type="NCBI Taxonomy" id="871738"/>
    <lineage>
        <taxon>Bacteria</taxon>
        <taxon>Bacillati</taxon>
        <taxon>Bacillota</taxon>
        <taxon>Clostridia</taxon>
        <taxon>Eubacteriales</taxon>
        <taxon>Desulfitobacteriaceae</taxon>
        <taxon>Dehalobacter</taxon>
    </lineage>
</organism>
<gene>
    <name evidence="2" type="ORF">DEHRE_00155</name>
</gene>
<proteinExistence type="predicted"/>
<accession>A0ABN4BUY6</accession>
<feature type="transmembrane region" description="Helical" evidence="1">
    <location>
        <begin position="90"/>
        <end position="111"/>
    </location>
</feature>
<dbReference type="EMBL" id="CP007033">
    <property type="protein sequence ID" value="AHF11183.1"/>
    <property type="molecule type" value="Genomic_DNA"/>
</dbReference>
<sequence>MKDPIGAATIAGIIGTIIMDFLSYILIALGIPMTSPWNIAADVFLSWSQVNSPIGIFLGIVGTMALGIGTTILLVIIMKITGKDFAILKGIIAANAVGFASMGFFMPLLNIAPQIQSQPLTNLFALIILTIFGVITSFILKKYGRFIKN</sequence>
<name>A0ABN4BUY6_DEHRP</name>
<protein>
    <submittedName>
        <fullName evidence="2">Uncharacterized protein</fullName>
    </submittedName>
</protein>
<feature type="transmembrane region" description="Helical" evidence="1">
    <location>
        <begin position="54"/>
        <end position="78"/>
    </location>
</feature>
<feature type="transmembrane region" description="Helical" evidence="1">
    <location>
        <begin position="123"/>
        <end position="140"/>
    </location>
</feature>
<reference evidence="2 3" key="1">
    <citation type="journal article" date="2013" name="Stand. Genomic Sci.">
        <title>Complete genome sequence of Dehalobacter restrictus PER-K23(T.).</title>
        <authorList>
            <person name="Kruse T."/>
            <person name="Maillard J."/>
            <person name="Goodwin L."/>
            <person name="Woyke T."/>
            <person name="Teshima H."/>
            <person name="Bruce D."/>
            <person name="Detter C."/>
            <person name="Tapia R."/>
            <person name="Han C."/>
            <person name="Huntemann M."/>
            <person name="Wei C.L."/>
            <person name="Han J."/>
            <person name="Chen A."/>
            <person name="Kyrpides N."/>
            <person name="Szeto E."/>
            <person name="Markowitz V."/>
            <person name="Ivanova N."/>
            <person name="Pagani I."/>
            <person name="Pati A."/>
            <person name="Pitluck S."/>
            <person name="Nolan M."/>
            <person name="Holliger C."/>
            <person name="Smidt H."/>
        </authorList>
    </citation>
    <scope>NUCLEOTIDE SEQUENCE [LARGE SCALE GENOMIC DNA]</scope>
    <source>
        <strain evidence="3">DSM 9455</strain>
    </source>
</reference>
<keyword evidence="1" id="KW-0472">Membrane</keyword>
<evidence type="ECO:0000313" key="3">
    <source>
        <dbReference type="Proteomes" id="UP000018934"/>
    </source>
</evidence>
<evidence type="ECO:0000256" key="1">
    <source>
        <dbReference type="SAM" id="Phobius"/>
    </source>
</evidence>
<keyword evidence="1" id="KW-1133">Transmembrane helix</keyword>
<evidence type="ECO:0000313" key="2">
    <source>
        <dbReference type="EMBL" id="AHF11183.1"/>
    </source>
</evidence>